<keyword evidence="3" id="KW-1185">Reference proteome</keyword>
<dbReference type="Proteomes" id="UP001258017">
    <property type="component" value="Unassembled WGS sequence"/>
</dbReference>
<evidence type="ECO:0000313" key="2">
    <source>
        <dbReference type="EMBL" id="KAK2579367.1"/>
    </source>
</evidence>
<comment type="caution">
    <text evidence="2">The sequence shown here is derived from an EMBL/GenBank/DDBJ whole genome shotgun (WGS) entry which is preliminary data.</text>
</comment>
<sequence length="94" mass="10362">MSAPMVSTRSSTPVTRKDTALRSAANLSIRPTISFLRLERRTSESLLCLSWSSLKTEMDSEQAWTAERTESREISSVPEFEPVDIDGVGEAGGR</sequence>
<organism evidence="2 3">
    <name type="scientific">Odynerus spinipes</name>
    <dbReference type="NCBI Taxonomy" id="1348599"/>
    <lineage>
        <taxon>Eukaryota</taxon>
        <taxon>Metazoa</taxon>
        <taxon>Ecdysozoa</taxon>
        <taxon>Arthropoda</taxon>
        <taxon>Hexapoda</taxon>
        <taxon>Insecta</taxon>
        <taxon>Pterygota</taxon>
        <taxon>Neoptera</taxon>
        <taxon>Endopterygota</taxon>
        <taxon>Hymenoptera</taxon>
        <taxon>Apocrita</taxon>
        <taxon>Aculeata</taxon>
        <taxon>Vespoidea</taxon>
        <taxon>Vespidae</taxon>
        <taxon>Eumeninae</taxon>
        <taxon>Odynerus</taxon>
    </lineage>
</organism>
<reference evidence="2" key="1">
    <citation type="submission" date="2021-08" db="EMBL/GenBank/DDBJ databases">
        <authorList>
            <person name="Misof B."/>
            <person name="Oliver O."/>
            <person name="Podsiadlowski L."/>
            <person name="Donath A."/>
            <person name="Peters R."/>
            <person name="Mayer C."/>
            <person name="Rust J."/>
            <person name="Gunkel S."/>
            <person name="Lesny P."/>
            <person name="Martin S."/>
            <person name="Oeyen J.P."/>
            <person name="Petersen M."/>
            <person name="Panagiotis P."/>
            <person name="Wilbrandt J."/>
            <person name="Tanja T."/>
        </authorList>
    </citation>
    <scope>NUCLEOTIDE SEQUENCE</scope>
    <source>
        <strain evidence="2">GBR_01_08_01A</strain>
        <tissue evidence="2">Thorax + abdomen</tissue>
    </source>
</reference>
<accession>A0AAD9RGP6</accession>
<feature type="region of interest" description="Disordered" evidence="1">
    <location>
        <begin position="65"/>
        <end position="94"/>
    </location>
</feature>
<evidence type="ECO:0000256" key="1">
    <source>
        <dbReference type="SAM" id="MobiDB-lite"/>
    </source>
</evidence>
<protein>
    <submittedName>
        <fullName evidence="2">Uncharacterized protein</fullName>
    </submittedName>
</protein>
<evidence type="ECO:0000313" key="3">
    <source>
        <dbReference type="Proteomes" id="UP001258017"/>
    </source>
</evidence>
<proteinExistence type="predicted"/>
<name>A0AAD9RGP6_9HYME</name>
<reference evidence="2" key="2">
    <citation type="journal article" date="2023" name="Commun. Biol.">
        <title>Intrasexual cuticular hydrocarbon dimorphism in a wasp sheds light on hydrocarbon biosynthesis genes in Hymenoptera.</title>
        <authorList>
            <person name="Moris V.C."/>
            <person name="Podsiadlowski L."/>
            <person name="Martin S."/>
            <person name="Oeyen J.P."/>
            <person name="Donath A."/>
            <person name="Petersen M."/>
            <person name="Wilbrandt J."/>
            <person name="Misof B."/>
            <person name="Liedtke D."/>
            <person name="Thamm M."/>
            <person name="Scheiner R."/>
            <person name="Schmitt T."/>
            <person name="Niehuis O."/>
        </authorList>
    </citation>
    <scope>NUCLEOTIDE SEQUENCE</scope>
    <source>
        <strain evidence="2">GBR_01_08_01A</strain>
    </source>
</reference>
<gene>
    <name evidence="2" type="ORF">KPH14_000792</name>
</gene>
<dbReference type="AlphaFoldDB" id="A0AAD9RGP6"/>
<dbReference type="EMBL" id="JAIFRP010000091">
    <property type="protein sequence ID" value="KAK2579367.1"/>
    <property type="molecule type" value="Genomic_DNA"/>
</dbReference>